<feature type="compositionally biased region" description="Polar residues" evidence="1">
    <location>
        <begin position="706"/>
        <end position="717"/>
    </location>
</feature>
<comment type="caution">
    <text evidence="4">The sequence shown here is derived from an EMBL/GenBank/DDBJ whole genome shotgun (WGS) entry which is preliminary data.</text>
</comment>
<feature type="compositionally biased region" description="Low complexity" evidence="1">
    <location>
        <begin position="765"/>
        <end position="780"/>
    </location>
</feature>
<proteinExistence type="predicted"/>
<dbReference type="Pfam" id="PF25289">
    <property type="entry name" value="DUF7877"/>
    <property type="match status" value="1"/>
</dbReference>
<evidence type="ECO:0000313" key="5">
    <source>
        <dbReference type="Proteomes" id="UP001152592"/>
    </source>
</evidence>
<feature type="compositionally biased region" description="Polar residues" evidence="1">
    <location>
        <begin position="492"/>
        <end position="504"/>
    </location>
</feature>
<dbReference type="Pfam" id="PF25009">
    <property type="entry name" value="DUF7785"/>
    <property type="match status" value="1"/>
</dbReference>
<accession>A0A9W4J1H6</accession>
<dbReference type="InterPro" id="IPR057199">
    <property type="entry name" value="DUF7877"/>
</dbReference>
<feature type="region of interest" description="Disordered" evidence="1">
    <location>
        <begin position="492"/>
        <end position="526"/>
    </location>
</feature>
<dbReference type="Proteomes" id="UP001152592">
    <property type="component" value="Unassembled WGS sequence"/>
</dbReference>
<name>A0A9W4J1H6_9EURO</name>
<feature type="region of interest" description="Disordered" evidence="1">
    <location>
        <begin position="599"/>
        <end position="829"/>
    </location>
</feature>
<feature type="domain" description="DUF7785" evidence="2">
    <location>
        <begin position="468"/>
        <end position="569"/>
    </location>
</feature>
<evidence type="ECO:0000259" key="2">
    <source>
        <dbReference type="Pfam" id="PF25009"/>
    </source>
</evidence>
<evidence type="ECO:0000259" key="3">
    <source>
        <dbReference type="Pfam" id="PF25289"/>
    </source>
</evidence>
<feature type="compositionally biased region" description="Basic and acidic residues" evidence="1">
    <location>
        <begin position="32"/>
        <end position="46"/>
    </location>
</feature>
<gene>
    <name evidence="4" type="ORF">PSALAMII_LOCUS4183</name>
</gene>
<feature type="compositionally biased region" description="Polar residues" evidence="1">
    <location>
        <begin position="10"/>
        <end position="21"/>
    </location>
</feature>
<sequence>MSADEGGDTTPMSTQDESYQDTIAGPGKRKRSTQDDKSNDAASRDRVNLHETLRNLVELLLKHDSELQLLSCPFPNTTTKPRAKRAKVSGDQDSSTIQTCVAADKYNTLQEFLSDIERASAAVIERNQLQANGTKAEGAPLNEMVNLIAAFKKHMNSLIVQTFVNQPEVKTEVSEDDTDSSSELHAINACTREDKCALTLYGNSANPKHLFSSLQKSVKVPLQSDSGPEKFVEVQTELPEAGLPNGITTTKIVPFNLAAGPKHPKRTFGEVFAPRETLPKLEPPRKRSHRGNASTWVDRFDATFDVRTFLGERSNYCLAPLPSTQWLQYGGVTSSPAYWDRVEKQQEDPQITHKHGDPALWNGPDSSAFLGVFSSFAPSHDSSGAIVQLTSKDSVWWGQRGADRVNTLLSIPYEGEGEEVTEQTSRPGNIGELDESILDEMVESFNADDFVMNAAEPNTNGDVDMESKDTKEMLSEISDLLNTLSSYQRLRNLNHPSNPLSSVQSTSESDEASAFESADPNTPSDAEFSVYETLKSSLVAIIGNLPPYAVAKLDGHQLAELNISQKIVVDTPDYNGTMEKDDYTLSQERAAALIAAANAAGRTATPSSSRPNYPGAHAGYNQRAFASNSRVSQSQPGFQATPQHPRQPSVPTTYSHAYSAGRPPSTPSQRPTNTPQYSQGNPQFSQSGQAQQYQRPPSNGYLPGAQQGQVSAQSTPQPYTPRPGQPSTFNATPQGRIPYATATANSAQRPPNSMQTPGQGGYVNSAAAATYSRSAAEQAALMDRNKAQLAARQARHSPSTPQPQILDARASQEGSATPGSKQNGTPLST</sequence>
<protein>
    <submittedName>
        <fullName evidence="4">Uncharacterized protein</fullName>
    </submittedName>
</protein>
<dbReference type="AlphaFoldDB" id="A0A9W4J1H6"/>
<feature type="compositionally biased region" description="Low complexity" evidence="1">
    <location>
        <begin position="683"/>
        <end position="694"/>
    </location>
</feature>
<feature type="compositionally biased region" description="Polar residues" evidence="1">
    <location>
        <begin position="812"/>
        <end position="829"/>
    </location>
</feature>
<feature type="domain" description="DUF7877" evidence="3">
    <location>
        <begin position="49"/>
        <end position="158"/>
    </location>
</feature>
<organism evidence="4 5">
    <name type="scientific">Penicillium salamii</name>
    <dbReference type="NCBI Taxonomy" id="1612424"/>
    <lineage>
        <taxon>Eukaryota</taxon>
        <taxon>Fungi</taxon>
        <taxon>Dikarya</taxon>
        <taxon>Ascomycota</taxon>
        <taxon>Pezizomycotina</taxon>
        <taxon>Eurotiomycetes</taxon>
        <taxon>Eurotiomycetidae</taxon>
        <taxon>Eurotiales</taxon>
        <taxon>Aspergillaceae</taxon>
        <taxon>Penicillium</taxon>
    </lineage>
</organism>
<dbReference type="OrthoDB" id="756370at2759"/>
<reference evidence="4" key="1">
    <citation type="submission" date="2021-07" db="EMBL/GenBank/DDBJ databases">
        <authorList>
            <person name="Branca A.L. A."/>
        </authorList>
    </citation>
    <scope>NUCLEOTIDE SEQUENCE</scope>
</reference>
<dbReference type="InterPro" id="IPR056687">
    <property type="entry name" value="DUF7785"/>
</dbReference>
<feature type="compositionally biased region" description="Polar residues" evidence="1">
    <location>
        <begin position="742"/>
        <end position="757"/>
    </location>
</feature>
<feature type="compositionally biased region" description="Polar residues" evidence="1">
    <location>
        <begin position="624"/>
        <end position="656"/>
    </location>
</feature>
<evidence type="ECO:0000313" key="4">
    <source>
        <dbReference type="EMBL" id="CAG8366655.1"/>
    </source>
</evidence>
<feature type="compositionally biased region" description="Polar residues" evidence="1">
    <location>
        <begin position="667"/>
        <end position="682"/>
    </location>
</feature>
<dbReference type="EMBL" id="CAJVPD010000210">
    <property type="protein sequence ID" value="CAG8366655.1"/>
    <property type="molecule type" value="Genomic_DNA"/>
</dbReference>
<evidence type="ECO:0000256" key="1">
    <source>
        <dbReference type="SAM" id="MobiDB-lite"/>
    </source>
</evidence>
<feature type="region of interest" description="Disordered" evidence="1">
    <location>
        <begin position="1"/>
        <end position="46"/>
    </location>
</feature>